<dbReference type="PANTHER" id="PTHR36933">
    <property type="entry name" value="SLL0788 PROTEIN"/>
    <property type="match status" value="1"/>
</dbReference>
<gene>
    <name evidence="4" type="ORF">EEJ42_49990</name>
</gene>
<evidence type="ECO:0000256" key="1">
    <source>
        <dbReference type="SAM" id="MobiDB-lite"/>
    </source>
</evidence>
<comment type="caution">
    <text evidence="4">The sequence shown here is derived from an EMBL/GenBank/DDBJ whole genome shotgun (WGS) entry which is preliminary data.</text>
</comment>
<keyword evidence="5" id="KW-1185">Reference proteome</keyword>
<feature type="region of interest" description="Disordered" evidence="1">
    <location>
        <begin position="40"/>
        <end position="67"/>
    </location>
</feature>
<dbReference type="RefSeq" id="WP_123108782.1">
    <property type="nucleotide sequence ID" value="NZ_RIBZ01000886.1"/>
</dbReference>
<protein>
    <submittedName>
        <fullName evidence="4">DUF305 domain-containing protein</fullName>
    </submittedName>
</protein>
<sequence length="236" mass="25079">MTAIKRSTLRPRVRRIALVSTVAAAGLVLAACGNDDDMSGMDHGSKSKSSASASATTGENPAPGAFNDADVKFAQMMIPHHEQAVEMSKLADERAEDAKIKTLAGDIEKAQDPEIKKMKSWLKAWGKPESGSSMPGMDHGSDSSMPGMDHGSGSSEKSGMPGIMSDKDMKELTAAKGADFDKMFAQMMIDHHNGAIDMAKDEQKSGKNATAKKLADDVVKTQTAEVKQLQGILDKL</sequence>
<evidence type="ECO:0000256" key="2">
    <source>
        <dbReference type="SAM" id="SignalP"/>
    </source>
</evidence>
<proteinExistence type="predicted"/>
<dbReference type="Pfam" id="PF03713">
    <property type="entry name" value="DUF305"/>
    <property type="match status" value="1"/>
</dbReference>
<feature type="chain" id="PRO_5018125439" evidence="2">
    <location>
        <begin position="31"/>
        <end position="236"/>
    </location>
</feature>
<reference evidence="4 5" key="1">
    <citation type="submission" date="2018-11" db="EMBL/GenBank/DDBJ databases">
        <title>The Potential of Streptomyces as Biocontrol Agents against the Tomato grey mould, Botrytis cinerea (Gray mold) Frontiers in Microbiology.</title>
        <authorList>
            <person name="Li D."/>
        </authorList>
    </citation>
    <scope>NUCLEOTIDE SEQUENCE [LARGE SCALE GENOMIC DNA]</scope>
    <source>
        <strain evidence="4 5">NEAU-LD23</strain>
    </source>
</reference>
<evidence type="ECO:0000313" key="4">
    <source>
        <dbReference type="EMBL" id="RNF77677.1"/>
    </source>
</evidence>
<evidence type="ECO:0000259" key="3">
    <source>
        <dbReference type="Pfam" id="PF03713"/>
    </source>
</evidence>
<accession>A0A3M8S9C5</accession>
<evidence type="ECO:0000313" key="5">
    <source>
        <dbReference type="Proteomes" id="UP000275401"/>
    </source>
</evidence>
<name>A0A3M8S9C5_9ACTN</name>
<organism evidence="4 5">
    <name type="scientific">Streptomyces botrytidirepellens</name>
    <dbReference type="NCBI Taxonomy" id="2486417"/>
    <lineage>
        <taxon>Bacteria</taxon>
        <taxon>Bacillati</taxon>
        <taxon>Actinomycetota</taxon>
        <taxon>Actinomycetes</taxon>
        <taxon>Kitasatosporales</taxon>
        <taxon>Streptomycetaceae</taxon>
        <taxon>Streptomyces</taxon>
    </lineage>
</organism>
<feature type="region of interest" description="Disordered" evidence="1">
    <location>
        <begin position="126"/>
        <end position="165"/>
    </location>
</feature>
<dbReference type="InterPro" id="IPR005183">
    <property type="entry name" value="DUF305_CopM-like"/>
</dbReference>
<dbReference type="EMBL" id="RIBZ01000886">
    <property type="protein sequence ID" value="RNF77677.1"/>
    <property type="molecule type" value="Genomic_DNA"/>
</dbReference>
<dbReference type="AlphaFoldDB" id="A0A3M8S9C5"/>
<dbReference type="InterPro" id="IPR012347">
    <property type="entry name" value="Ferritin-like"/>
</dbReference>
<dbReference type="Proteomes" id="UP000275401">
    <property type="component" value="Unassembled WGS sequence"/>
</dbReference>
<feature type="domain" description="DUF305" evidence="3">
    <location>
        <begin position="70"/>
        <end position="233"/>
    </location>
</feature>
<feature type="signal peptide" evidence="2">
    <location>
        <begin position="1"/>
        <end position="30"/>
    </location>
</feature>
<dbReference type="PROSITE" id="PS51257">
    <property type="entry name" value="PROKAR_LIPOPROTEIN"/>
    <property type="match status" value="1"/>
</dbReference>
<dbReference type="Gene3D" id="1.20.1260.10">
    <property type="match status" value="1"/>
</dbReference>
<keyword evidence="2" id="KW-0732">Signal</keyword>
<dbReference type="PANTHER" id="PTHR36933:SF1">
    <property type="entry name" value="SLL0788 PROTEIN"/>
    <property type="match status" value="1"/>
</dbReference>